<dbReference type="WBParaSite" id="maker-uti_cns_0011877-snap-gene-0.4-mRNA-1">
    <property type="protein sequence ID" value="maker-uti_cns_0011877-snap-gene-0.4-mRNA-1"/>
    <property type="gene ID" value="maker-uti_cns_0011877-snap-gene-0.4"/>
</dbReference>
<dbReference type="SUPFAM" id="SSF82895">
    <property type="entry name" value="TSP-1 type 1 repeat"/>
    <property type="match status" value="1"/>
</dbReference>
<dbReference type="InterPro" id="IPR052065">
    <property type="entry name" value="Compl_asym_regulator"/>
</dbReference>
<organism evidence="3 4">
    <name type="scientific">Macrostomum lignano</name>
    <dbReference type="NCBI Taxonomy" id="282301"/>
    <lineage>
        <taxon>Eukaryota</taxon>
        <taxon>Metazoa</taxon>
        <taxon>Spiralia</taxon>
        <taxon>Lophotrochozoa</taxon>
        <taxon>Platyhelminthes</taxon>
        <taxon>Rhabditophora</taxon>
        <taxon>Macrostomorpha</taxon>
        <taxon>Macrostomida</taxon>
        <taxon>Macrostomidae</taxon>
        <taxon>Macrostomum</taxon>
    </lineage>
</organism>
<dbReference type="Proteomes" id="UP000095280">
    <property type="component" value="Unplaced"/>
</dbReference>
<dbReference type="Gene3D" id="2.20.100.10">
    <property type="entry name" value="Thrombospondin type-1 (TSP1) repeat"/>
    <property type="match status" value="1"/>
</dbReference>
<dbReference type="PRINTS" id="PR01705">
    <property type="entry name" value="TSP1REPEAT"/>
</dbReference>
<evidence type="ECO:0000313" key="4">
    <source>
        <dbReference type="WBParaSite" id="maker-uti_cns_0011877-snap-gene-0.4-mRNA-1"/>
    </source>
</evidence>
<accession>A0A1I8IDX3</accession>
<evidence type="ECO:0000313" key="3">
    <source>
        <dbReference type="Proteomes" id="UP000095280"/>
    </source>
</evidence>
<dbReference type="AlphaFoldDB" id="A0A1I8IDX3"/>
<protein>
    <submittedName>
        <fullName evidence="4">TSP1_spondin domain-containing protein</fullName>
    </submittedName>
</protein>
<keyword evidence="3" id="KW-1185">Reference proteome</keyword>
<dbReference type="SMART" id="SM00209">
    <property type="entry name" value="TSP1"/>
    <property type="match status" value="1"/>
</dbReference>
<evidence type="ECO:0000256" key="2">
    <source>
        <dbReference type="ARBA" id="ARBA00023157"/>
    </source>
</evidence>
<name>A0A1I8IDX3_9PLAT</name>
<sequence length="158" mass="16176">LMASGATGPSGATAASPAAAAAGSGAGSATAPARLTVAETVSASLKETESCATDNCPVHGYYKDWSAWSACTKTCGGGNRNRTRECVPPKFGGLDCSGGGSQTEACMTQACPSENGNDEAVFWGMLGSFVISMLPKCSQRLQSAVLTVFVYDFFFTFL</sequence>
<dbReference type="FunFam" id="2.20.100.10:FF:000001">
    <property type="entry name" value="semaphorin-5A isoform X1"/>
    <property type="match status" value="1"/>
</dbReference>
<dbReference type="PANTHER" id="PTHR22906">
    <property type="entry name" value="PROPERDIN"/>
    <property type="match status" value="1"/>
</dbReference>
<keyword evidence="1" id="KW-0677">Repeat</keyword>
<dbReference type="InterPro" id="IPR000884">
    <property type="entry name" value="TSP1_rpt"/>
</dbReference>
<dbReference type="PANTHER" id="PTHR22906:SF46">
    <property type="entry name" value="HEMICENTIN-1-LIKE"/>
    <property type="match status" value="1"/>
</dbReference>
<reference evidence="4" key="1">
    <citation type="submission" date="2016-11" db="UniProtKB">
        <authorList>
            <consortium name="WormBaseParasite"/>
        </authorList>
    </citation>
    <scope>IDENTIFICATION</scope>
</reference>
<dbReference type="InterPro" id="IPR036383">
    <property type="entry name" value="TSP1_rpt_sf"/>
</dbReference>
<keyword evidence="2" id="KW-1015">Disulfide bond</keyword>
<dbReference type="PROSITE" id="PS50092">
    <property type="entry name" value="TSP1"/>
    <property type="match status" value="1"/>
</dbReference>
<evidence type="ECO:0000256" key="1">
    <source>
        <dbReference type="ARBA" id="ARBA00022737"/>
    </source>
</evidence>
<dbReference type="Pfam" id="PF00090">
    <property type="entry name" value="TSP_1"/>
    <property type="match status" value="1"/>
</dbReference>
<proteinExistence type="predicted"/>